<dbReference type="RefSeq" id="XP_007390113.1">
    <property type="nucleotide sequence ID" value="XM_007390051.1"/>
</dbReference>
<accession>K5WMJ4</accession>
<reference evidence="2 3" key="1">
    <citation type="journal article" date="2012" name="BMC Genomics">
        <title>Comparative genomics of the white-rot fungi, Phanerochaete carnosa and P. chrysosporium, to elucidate the genetic basis of the distinct wood types they colonize.</title>
        <authorList>
            <person name="Suzuki H."/>
            <person name="MacDonald J."/>
            <person name="Syed K."/>
            <person name="Salamov A."/>
            <person name="Hori C."/>
            <person name="Aerts A."/>
            <person name="Henrissat B."/>
            <person name="Wiebenga A."/>
            <person name="vanKuyk P.A."/>
            <person name="Barry K."/>
            <person name="Lindquist E."/>
            <person name="LaButti K."/>
            <person name="Lapidus A."/>
            <person name="Lucas S."/>
            <person name="Coutinho P."/>
            <person name="Gong Y."/>
            <person name="Samejima M."/>
            <person name="Mahadevan R."/>
            <person name="Abou-Zaid M."/>
            <person name="de Vries R.P."/>
            <person name="Igarashi K."/>
            <person name="Yadav J.S."/>
            <person name="Grigoriev I.V."/>
            <person name="Master E.R."/>
        </authorList>
    </citation>
    <scope>NUCLEOTIDE SEQUENCE [LARGE SCALE GENOMIC DNA]</scope>
    <source>
        <strain evidence="2 3">HHB-10118-sp</strain>
    </source>
</reference>
<keyword evidence="3" id="KW-1185">Reference proteome</keyword>
<evidence type="ECO:0000313" key="2">
    <source>
        <dbReference type="EMBL" id="EKM60665.1"/>
    </source>
</evidence>
<evidence type="ECO:0000256" key="1">
    <source>
        <dbReference type="SAM" id="SignalP"/>
    </source>
</evidence>
<dbReference type="HOGENOM" id="CLU_2574621_0_0_1"/>
<dbReference type="EMBL" id="JH930468">
    <property type="protein sequence ID" value="EKM60665.1"/>
    <property type="molecule type" value="Genomic_DNA"/>
</dbReference>
<feature type="chain" id="PRO_5003885705" evidence="1">
    <location>
        <begin position="21"/>
        <end position="81"/>
    </location>
</feature>
<feature type="signal peptide" evidence="1">
    <location>
        <begin position="1"/>
        <end position="20"/>
    </location>
</feature>
<dbReference type="AlphaFoldDB" id="K5WMJ4"/>
<dbReference type="Proteomes" id="UP000008370">
    <property type="component" value="Unassembled WGS sequence"/>
</dbReference>
<evidence type="ECO:0000313" key="3">
    <source>
        <dbReference type="Proteomes" id="UP000008370"/>
    </source>
</evidence>
<dbReference type="KEGG" id="pco:PHACADRAFT_246727"/>
<dbReference type="OrthoDB" id="2817811at2759"/>
<sequence length="81" mass="8132">MQLSALALGLFVLFATQGAAQSGGCNCTSPTGCPGLCSQIDGSSYCSNDCGYPGNVPCAVCAGESGNCYFDTNGVCQLFTI</sequence>
<organism evidence="2 3">
    <name type="scientific">Phanerochaete carnosa (strain HHB-10118-sp)</name>
    <name type="common">White-rot fungus</name>
    <name type="synonym">Peniophora carnosa</name>
    <dbReference type="NCBI Taxonomy" id="650164"/>
    <lineage>
        <taxon>Eukaryota</taxon>
        <taxon>Fungi</taxon>
        <taxon>Dikarya</taxon>
        <taxon>Basidiomycota</taxon>
        <taxon>Agaricomycotina</taxon>
        <taxon>Agaricomycetes</taxon>
        <taxon>Polyporales</taxon>
        <taxon>Phanerochaetaceae</taxon>
        <taxon>Phanerochaete</taxon>
    </lineage>
</organism>
<dbReference type="InParanoid" id="K5WMJ4"/>
<keyword evidence="1" id="KW-0732">Signal</keyword>
<protein>
    <submittedName>
        <fullName evidence="2">Uncharacterized protein</fullName>
    </submittedName>
</protein>
<dbReference type="GeneID" id="18913890"/>
<gene>
    <name evidence="2" type="ORF">PHACADRAFT_246727</name>
</gene>
<name>K5WMJ4_PHACS</name>
<proteinExistence type="predicted"/>